<accession>A0A1E1XDL8</accession>
<feature type="region of interest" description="Disordered" evidence="1">
    <location>
        <begin position="34"/>
        <end position="142"/>
    </location>
</feature>
<feature type="compositionally biased region" description="Low complexity" evidence="1">
    <location>
        <begin position="34"/>
        <end position="43"/>
    </location>
</feature>
<feature type="compositionally biased region" description="Low complexity" evidence="1">
    <location>
        <begin position="220"/>
        <end position="231"/>
    </location>
</feature>
<feature type="compositionally biased region" description="Polar residues" evidence="1">
    <location>
        <begin position="85"/>
        <end position="107"/>
    </location>
</feature>
<sequence length="241" mass="25599">VPSKLVQSKLGSAEFFPLESETGSTKYKSDFASSASMASAFSEAENKGPVTKNYVPSSSTSKRGKGQSQQRDSKSSTKTSKSSHDTTLVSSIQEELASNSSAPSSYKHQPGAPGATQHATNNGARKLFETQRDHQMSLSNALSLSLSQMPSKSFDMDTADITVSSIHSLGKHRDKSKGSARDLSQRHSTPTLSHSAQQGMFDVISTPSNVSLSQNQSEVSTPSTPDTMTPPQLAGSDFDGF</sequence>
<evidence type="ECO:0000313" key="2">
    <source>
        <dbReference type="EMBL" id="JAT97196.1"/>
    </source>
</evidence>
<name>A0A1E1XDL8_9ACAR</name>
<proteinExistence type="evidence at transcript level"/>
<feature type="region of interest" description="Disordered" evidence="1">
    <location>
        <begin position="166"/>
        <end position="241"/>
    </location>
</feature>
<organism evidence="2">
    <name type="scientific">Amblyomma aureolatum</name>
    <dbReference type="NCBI Taxonomy" id="187763"/>
    <lineage>
        <taxon>Eukaryota</taxon>
        <taxon>Metazoa</taxon>
        <taxon>Ecdysozoa</taxon>
        <taxon>Arthropoda</taxon>
        <taxon>Chelicerata</taxon>
        <taxon>Arachnida</taxon>
        <taxon>Acari</taxon>
        <taxon>Parasitiformes</taxon>
        <taxon>Ixodida</taxon>
        <taxon>Ixodoidea</taxon>
        <taxon>Ixodidae</taxon>
        <taxon>Amblyomminae</taxon>
        <taxon>Amblyomma</taxon>
    </lineage>
</organism>
<feature type="compositionally biased region" description="Polar residues" evidence="1">
    <location>
        <begin position="186"/>
        <end position="198"/>
    </location>
</feature>
<feature type="compositionally biased region" description="Basic and acidic residues" evidence="1">
    <location>
        <begin position="176"/>
        <end position="185"/>
    </location>
</feature>
<dbReference type="AlphaFoldDB" id="A0A1E1XDL8"/>
<dbReference type="EMBL" id="GFAC01001992">
    <property type="protein sequence ID" value="JAT97196.1"/>
    <property type="molecule type" value="mRNA"/>
</dbReference>
<evidence type="ECO:0000256" key="1">
    <source>
        <dbReference type="SAM" id="MobiDB-lite"/>
    </source>
</evidence>
<reference evidence="2" key="1">
    <citation type="journal article" date="2017" name="Front. Cell. Infect. Microbiol.">
        <title>The Distinct Transcriptional Response of the Midgut of Amblyomma sculptum and Amblyomma aureolatum Ticks to Rickettsia rickettsii Correlates to Their Differences in Susceptibility to Infection.</title>
        <authorList>
            <person name="Martins L.A."/>
            <person name="Galletti M.F.B.M."/>
            <person name="Ribeiro J.M."/>
            <person name="Fujita A."/>
            <person name="Costa F.B."/>
            <person name="Labruna M.B."/>
            <person name="Daffre S."/>
            <person name="Fogaca A.C."/>
        </authorList>
    </citation>
    <scope>NUCLEOTIDE SEQUENCE</scope>
</reference>
<protein>
    <submittedName>
        <fullName evidence="2">Uncharacterized protein</fullName>
    </submittedName>
</protein>
<feature type="compositionally biased region" description="Polar residues" evidence="1">
    <location>
        <begin position="54"/>
        <end position="70"/>
    </location>
</feature>
<feature type="compositionally biased region" description="Basic and acidic residues" evidence="1">
    <location>
        <begin position="126"/>
        <end position="135"/>
    </location>
</feature>
<feature type="non-terminal residue" evidence="2">
    <location>
        <position position="1"/>
    </location>
</feature>
<feature type="compositionally biased region" description="Polar residues" evidence="1">
    <location>
        <begin position="205"/>
        <end position="219"/>
    </location>
</feature>